<keyword evidence="2" id="KW-1185">Reference proteome</keyword>
<protein>
    <submittedName>
        <fullName evidence="1">Uncharacterized protein</fullName>
    </submittedName>
</protein>
<gene>
    <name evidence="1" type="ORF">HJ583_010055</name>
</gene>
<name>A0ABX2IFX2_9RHOO</name>
<organism evidence="1 2">
    <name type="scientific">Uliginosibacterium aquaticum</name>
    <dbReference type="NCBI Taxonomy" id="2731212"/>
    <lineage>
        <taxon>Bacteria</taxon>
        <taxon>Pseudomonadati</taxon>
        <taxon>Pseudomonadota</taxon>
        <taxon>Betaproteobacteria</taxon>
        <taxon>Rhodocyclales</taxon>
        <taxon>Zoogloeaceae</taxon>
        <taxon>Uliginosibacterium</taxon>
    </lineage>
</organism>
<dbReference type="Proteomes" id="UP000778523">
    <property type="component" value="Unassembled WGS sequence"/>
</dbReference>
<dbReference type="EMBL" id="JABCSC020000002">
    <property type="protein sequence ID" value="NSL55367.1"/>
    <property type="molecule type" value="Genomic_DNA"/>
</dbReference>
<reference evidence="1 2" key="1">
    <citation type="submission" date="2020-06" db="EMBL/GenBank/DDBJ databases">
        <title>Draft genome of Uliginosibacterium sp. IMCC34675.</title>
        <authorList>
            <person name="Song J."/>
        </authorList>
    </citation>
    <scope>NUCLEOTIDE SEQUENCE [LARGE SCALE GENOMIC DNA]</scope>
    <source>
        <strain evidence="1 2">IMCC34675</strain>
    </source>
</reference>
<evidence type="ECO:0000313" key="2">
    <source>
        <dbReference type="Proteomes" id="UP000778523"/>
    </source>
</evidence>
<evidence type="ECO:0000313" key="1">
    <source>
        <dbReference type="EMBL" id="NSL55367.1"/>
    </source>
</evidence>
<comment type="caution">
    <text evidence="1">The sequence shown here is derived from an EMBL/GenBank/DDBJ whole genome shotgun (WGS) entry which is preliminary data.</text>
</comment>
<accession>A0ABX2IFX2</accession>
<dbReference type="RefSeq" id="WP_170021785.1">
    <property type="nucleotide sequence ID" value="NZ_JABCSC020000002.1"/>
</dbReference>
<proteinExistence type="predicted"/>
<sequence length="49" mass="5404">MNHDNAHAQHTEALASSEIELERQAYLEELQIDSLQFGVGRALVPATQA</sequence>